<gene>
    <name evidence="2" type="ORF">PCAMFM013_S044g000014</name>
</gene>
<accession>A0A0G4PUJ8</accession>
<reference evidence="2 3" key="1">
    <citation type="journal article" date="2014" name="Nat. Commun.">
        <title>Multiple recent horizontal transfers of a large genomic region in cheese making fungi.</title>
        <authorList>
            <person name="Cheeseman K."/>
            <person name="Ropars J."/>
            <person name="Renault P."/>
            <person name="Dupont J."/>
            <person name="Gouzy J."/>
            <person name="Branca A."/>
            <person name="Abraham A.L."/>
            <person name="Ceppi M."/>
            <person name="Conseiller E."/>
            <person name="Debuchy R."/>
            <person name="Malagnac F."/>
            <person name="Goarin A."/>
            <person name="Silar P."/>
            <person name="Lacoste S."/>
            <person name="Sallet E."/>
            <person name="Bensimon A."/>
            <person name="Giraud T."/>
            <person name="Brygoo Y."/>
        </authorList>
    </citation>
    <scope>NUCLEOTIDE SEQUENCE [LARGE SCALE GENOMIC DNA]</scope>
    <source>
        <strain evidence="3">FM 013</strain>
    </source>
</reference>
<dbReference type="AlphaFoldDB" id="A0A0G4PUJ8"/>
<name>A0A0G4PUJ8_PENC3</name>
<proteinExistence type="predicted"/>
<keyword evidence="1" id="KW-0732">Signal</keyword>
<sequence>MHLASTIYIACAWAIGAQGLVVHSRGEADEAWNIKKARRSR</sequence>
<organism evidence="2 3">
    <name type="scientific">Penicillium camemberti (strain FM 013)</name>
    <dbReference type="NCBI Taxonomy" id="1429867"/>
    <lineage>
        <taxon>Eukaryota</taxon>
        <taxon>Fungi</taxon>
        <taxon>Dikarya</taxon>
        <taxon>Ascomycota</taxon>
        <taxon>Pezizomycotina</taxon>
        <taxon>Eurotiomycetes</taxon>
        <taxon>Eurotiomycetidae</taxon>
        <taxon>Eurotiales</taxon>
        <taxon>Aspergillaceae</taxon>
        <taxon>Penicillium</taxon>
    </lineage>
</organism>
<evidence type="ECO:0000313" key="2">
    <source>
        <dbReference type="EMBL" id="CRL30083.1"/>
    </source>
</evidence>
<keyword evidence="3" id="KW-1185">Reference proteome</keyword>
<dbReference type="EMBL" id="HG793177">
    <property type="protein sequence ID" value="CRL30083.1"/>
    <property type="molecule type" value="Genomic_DNA"/>
</dbReference>
<feature type="chain" id="PRO_5005195848" evidence="1">
    <location>
        <begin position="20"/>
        <end position="41"/>
    </location>
</feature>
<feature type="signal peptide" evidence="1">
    <location>
        <begin position="1"/>
        <end position="19"/>
    </location>
</feature>
<dbReference type="Proteomes" id="UP000053732">
    <property type="component" value="Unassembled WGS sequence"/>
</dbReference>
<evidence type="ECO:0000313" key="3">
    <source>
        <dbReference type="Proteomes" id="UP000053732"/>
    </source>
</evidence>
<protein>
    <submittedName>
        <fullName evidence="2">Str. FM013</fullName>
    </submittedName>
</protein>
<evidence type="ECO:0000256" key="1">
    <source>
        <dbReference type="SAM" id="SignalP"/>
    </source>
</evidence>